<dbReference type="OrthoDB" id="6380591at2759"/>
<evidence type="ECO:0000256" key="3">
    <source>
        <dbReference type="ARBA" id="ARBA00022729"/>
    </source>
</evidence>
<dbReference type="SMART" id="SM00060">
    <property type="entry name" value="FN3"/>
    <property type="match status" value="4"/>
</dbReference>
<dbReference type="OMA" id="AYECQAE"/>
<dbReference type="RefSeq" id="XP_047739057.1">
    <property type="nucleotide sequence ID" value="XM_047883101.1"/>
</dbReference>
<evidence type="ECO:0000256" key="7">
    <source>
        <dbReference type="ARBA" id="ARBA00023157"/>
    </source>
</evidence>
<keyword evidence="8" id="KW-0325">Glycoprotein</keyword>
<dbReference type="SUPFAM" id="SSF49265">
    <property type="entry name" value="Fibronectin type III"/>
    <property type="match status" value="3"/>
</dbReference>
<feature type="domain" description="Ig-like" evidence="10">
    <location>
        <begin position="569"/>
        <end position="665"/>
    </location>
</feature>
<evidence type="ECO:0000256" key="2">
    <source>
        <dbReference type="ARBA" id="ARBA00022475"/>
    </source>
</evidence>
<dbReference type="CDD" id="cd20958">
    <property type="entry name" value="IgI_5_Dscam"/>
    <property type="match status" value="1"/>
</dbReference>
<feature type="domain" description="Fibronectin type-III" evidence="11">
    <location>
        <begin position="670"/>
        <end position="764"/>
    </location>
</feature>
<dbReference type="GO" id="GO:0030424">
    <property type="term" value="C:axon"/>
    <property type="evidence" value="ECO:0007669"/>
    <property type="project" value="TreeGrafter"/>
</dbReference>
<evidence type="ECO:0000259" key="10">
    <source>
        <dbReference type="PROSITE" id="PS50835"/>
    </source>
</evidence>
<dbReference type="InterPro" id="IPR013098">
    <property type="entry name" value="Ig_I-set"/>
</dbReference>
<evidence type="ECO:0000313" key="13">
    <source>
        <dbReference type="RefSeq" id="XP_047739057.1"/>
    </source>
</evidence>
<protein>
    <submittedName>
        <fullName evidence="13">Down syndrome cell adhesion molecule-like protein Dscam2</fullName>
    </submittedName>
</protein>
<sequence length="1195" mass="127879">MTYSYSGNWRDITSESARIPQVHQGPKSTQTKSFAGASSAVEPLSLSERFPAPNVMQVWQQKATVKALTRVGLHRESSAGQDSSGSSLIIAKAAKEDNGRYLCAANNAEGPGLSKLVTVTVLEPPWFPVRGHEVVVQVRGAAVLECSVRGDAPLAVQWRRDGQVLPLIGSKYSVEQEHGEETTKLKLTLNDALASDGGAYECQAENLHGSNSLVYSLVVRVLKGRSIRHVGQLTAVAGQTLSVTCPVGGYPIDKITWQKDGVQLPATHHQRVHVNGTLTIAAVTREGDEGSYSCTALDKQGRSDHQTLHIQVMVPPRLAPVVFVGGTSAGLPAQATCIVLSGDPPITLRWLKDGQAITAAASGVLISQHSEISSTLSIDRTSGEHSGNYTCTASNGARTTSSSAALTINIPPTWLVEPSDADVSLGASLEIPCSASGFPTPRVTWRKQTHSGNWRDITSESTRIPQVHQGPKSTQTETFAGASSAVEPLSLSERFPAPNVMQVWQQKATVKALTRVGLHRESSAGQDSSGSSLIIAKAAKEDHGRYLCAANNAEGPGLSKLVMVTVLEPPWFPIRGRELVVQVRGAAVLECSVRGDAPLAVQWRRDGQVLPLIGSKYSVEQEHGEESTKLKLTLNDALASDGGAYECQAENLHGSNSLVYSLVVRDVPSAPSGVKVSEKGARFIALEWSASAERASVPESSDINFIVFYATVEGSYKEIKVPTYFARITGLDPATRYLLRVAAENSVGRSDATEVLMTATLEEPPTGPPRNLKVVDVSKRSVVLRWEAPLANSTNGLIRGYILGYRKNSDVRISDSTIEVSMDGLRPHSRYALTVQAYNSEGTGPSTPAITIVTKEDVPSSPPEKVICEAISASEIFVTWTPPHPDGANGRIVSYKVHYEKADHIKGIGFSGSSSQITPLRSLLPSHHEQKFTNREISSNFRLDSEPEAPHSAPEPPGEVLVNDGLETRLTSLRAFSNFSVTVAAATAVGVGVPSTPIICATAEGVPTAPTAVKVVLSSKRKAIVSWRPPDSPRGRITHYAVQWRPVVDSVGNTREVTVPGDSQHCELLDLPFDETVQVVVLGYTRVGAGAASQPASIVVSETIPAGVWSVGGRVSVAWKESISMPCNVVGLLPPTRSWSRDGLFLNQDSRVSILDDGEMRILDAQRSHSGRYTCTATNTHGSDSVTYHLSVISE</sequence>
<dbReference type="GeneID" id="108670748"/>
<feature type="domain" description="Ig-like" evidence="10">
    <location>
        <begin position="124"/>
        <end position="220"/>
    </location>
</feature>
<feature type="domain" description="Ig-like" evidence="10">
    <location>
        <begin position="316"/>
        <end position="407"/>
    </location>
</feature>
<accession>A0A979FQU8</accession>
<dbReference type="GO" id="GO:0005886">
    <property type="term" value="C:plasma membrane"/>
    <property type="evidence" value="ECO:0007669"/>
    <property type="project" value="UniProtKB-SubCell"/>
</dbReference>
<dbReference type="InterPro" id="IPR036179">
    <property type="entry name" value="Ig-like_dom_sf"/>
</dbReference>
<evidence type="ECO:0000256" key="8">
    <source>
        <dbReference type="ARBA" id="ARBA00023180"/>
    </source>
</evidence>
<evidence type="ECO:0000259" key="11">
    <source>
        <dbReference type="PROSITE" id="PS50853"/>
    </source>
</evidence>
<keyword evidence="3" id="KW-0732">Signal</keyword>
<dbReference type="Pfam" id="PF13927">
    <property type="entry name" value="Ig_3"/>
    <property type="match status" value="2"/>
</dbReference>
<evidence type="ECO:0000256" key="1">
    <source>
        <dbReference type="ARBA" id="ARBA00004236"/>
    </source>
</evidence>
<dbReference type="Pfam" id="PF07679">
    <property type="entry name" value="I-set"/>
    <property type="match status" value="3"/>
</dbReference>
<dbReference type="SUPFAM" id="SSF48726">
    <property type="entry name" value="Immunoglobulin"/>
    <property type="match status" value="7"/>
</dbReference>
<keyword evidence="5" id="KW-0130">Cell adhesion</keyword>
<feature type="domain" description="Fibronectin type-III" evidence="11">
    <location>
        <begin position="768"/>
        <end position="857"/>
    </location>
</feature>
<keyword evidence="4" id="KW-0677">Repeat</keyword>
<keyword evidence="2" id="KW-1003">Cell membrane</keyword>
<organism evidence="12 13">
    <name type="scientific">Hyalella azteca</name>
    <name type="common">Amphipod</name>
    <dbReference type="NCBI Taxonomy" id="294128"/>
    <lineage>
        <taxon>Eukaryota</taxon>
        <taxon>Metazoa</taxon>
        <taxon>Ecdysozoa</taxon>
        <taxon>Arthropoda</taxon>
        <taxon>Crustacea</taxon>
        <taxon>Multicrustacea</taxon>
        <taxon>Malacostraca</taxon>
        <taxon>Eumalacostraca</taxon>
        <taxon>Peracarida</taxon>
        <taxon>Amphipoda</taxon>
        <taxon>Senticaudata</taxon>
        <taxon>Talitrida</taxon>
        <taxon>Talitroidea</taxon>
        <taxon>Hyalellidae</taxon>
        <taxon>Hyalella</taxon>
    </lineage>
</organism>
<feature type="domain" description="Ig-like" evidence="10">
    <location>
        <begin position="412"/>
        <end position="565"/>
    </location>
</feature>
<evidence type="ECO:0000256" key="6">
    <source>
        <dbReference type="ARBA" id="ARBA00023136"/>
    </source>
</evidence>
<dbReference type="InterPro" id="IPR036116">
    <property type="entry name" value="FN3_sf"/>
</dbReference>
<dbReference type="PROSITE" id="PS50835">
    <property type="entry name" value="IG_LIKE"/>
    <property type="match status" value="7"/>
</dbReference>
<dbReference type="InterPro" id="IPR003598">
    <property type="entry name" value="Ig_sub2"/>
</dbReference>
<dbReference type="AlphaFoldDB" id="A0A979FQU8"/>
<feature type="domain" description="Fibronectin type-III" evidence="11">
    <location>
        <begin position="862"/>
        <end position="958"/>
    </location>
</feature>
<evidence type="ECO:0000313" key="12">
    <source>
        <dbReference type="Proteomes" id="UP000694843"/>
    </source>
</evidence>
<dbReference type="Pfam" id="PF00041">
    <property type="entry name" value="fn3"/>
    <property type="match status" value="4"/>
</dbReference>
<feature type="domain" description="Ig-like" evidence="10">
    <location>
        <begin position="1095"/>
        <end position="1191"/>
    </location>
</feature>
<reference evidence="13" key="1">
    <citation type="submission" date="2025-08" db="UniProtKB">
        <authorList>
            <consortium name="RefSeq"/>
        </authorList>
    </citation>
    <scope>IDENTIFICATION</scope>
    <source>
        <tissue evidence="13">Whole organism</tissue>
    </source>
</reference>
<dbReference type="SMART" id="SM00408">
    <property type="entry name" value="IGc2"/>
    <property type="match status" value="7"/>
</dbReference>
<dbReference type="CDD" id="cd00096">
    <property type="entry name" value="Ig"/>
    <property type="match status" value="2"/>
</dbReference>
<dbReference type="FunFam" id="2.60.40.10:FF:000005">
    <property type="entry name" value="Neuronal cell adhesion molecule"/>
    <property type="match status" value="1"/>
</dbReference>
<gene>
    <name evidence="13" type="primary">LOC108670748</name>
</gene>
<feature type="domain" description="Ig-like" evidence="10">
    <location>
        <begin position="20"/>
        <end position="120"/>
    </location>
</feature>
<feature type="domain" description="Fibronectin type-III" evidence="11">
    <location>
        <begin position="1009"/>
        <end position="1103"/>
    </location>
</feature>
<keyword evidence="12" id="KW-1185">Reference proteome</keyword>
<evidence type="ECO:0000256" key="9">
    <source>
        <dbReference type="ARBA" id="ARBA00023319"/>
    </source>
</evidence>
<dbReference type="KEGG" id="hazt:108670748"/>
<dbReference type="GO" id="GO:0007411">
    <property type="term" value="P:axon guidance"/>
    <property type="evidence" value="ECO:0007669"/>
    <property type="project" value="TreeGrafter"/>
</dbReference>
<dbReference type="InterPro" id="IPR013783">
    <property type="entry name" value="Ig-like_fold"/>
</dbReference>
<dbReference type="FunFam" id="2.60.40.10:FF:000028">
    <property type="entry name" value="Neuronal cell adhesion molecule"/>
    <property type="match status" value="1"/>
</dbReference>
<keyword evidence="7" id="KW-1015">Disulfide bond</keyword>
<keyword evidence="6" id="KW-0472">Membrane</keyword>
<dbReference type="InterPro" id="IPR003599">
    <property type="entry name" value="Ig_sub"/>
</dbReference>
<dbReference type="FunFam" id="2.60.40.10:FF:000333">
    <property type="entry name" value="Down syndrome cell adhesion molecule"/>
    <property type="match status" value="1"/>
</dbReference>
<evidence type="ECO:0000256" key="5">
    <source>
        <dbReference type="ARBA" id="ARBA00022889"/>
    </source>
</evidence>
<evidence type="ECO:0000256" key="4">
    <source>
        <dbReference type="ARBA" id="ARBA00022737"/>
    </source>
</evidence>
<dbReference type="GO" id="GO:0098609">
    <property type="term" value="P:cell-cell adhesion"/>
    <property type="evidence" value="ECO:0007669"/>
    <property type="project" value="TreeGrafter"/>
</dbReference>
<dbReference type="InterPro" id="IPR003961">
    <property type="entry name" value="FN3_dom"/>
</dbReference>
<dbReference type="InterPro" id="IPR007110">
    <property type="entry name" value="Ig-like_dom"/>
</dbReference>
<dbReference type="PANTHER" id="PTHR44170">
    <property type="entry name" value="PROTEIN SIDEKICK"/>
    <property type="match status" value="1"/>
</dbReference>
<dbReference type="CDD" id="cd00063">
    <property type="entry name" value="FN3"/>
    <property type="match status" value="4"/>
</dbReference>
<keyword evidence="9" id="KW-0393">Immunoglobulin domain</keyword>
<proteinExistence type="predicted"/>
<feature type="domain" description="Ig-like" evidence="10">
    <location>
        <begin position="238"/>
        <end position="309"/>
    </location>
</feature>
<dbReference type="PANTHER" id="PTHR44170:SF56">
    <property type="entry name" value="FIBRONECTIN TYPE-III DOMAIN-CONTAINING PROTEIN"/>
    <property type="match status" value="1"/>
</dbReference>
<name>A0A979FQU8_HYAAZ</name>
<dbReference type="Proteomes" id="UP000694843">
    <property type="component" value="Unplaced"/>
</dbReference>
<dbReference type="PROSITE" id="PS50853">
    <property type="entry name" value="FN3"/>
    <property type="match status" value="4"/>
</dbReference>
<dbReference type="SMART" id="SM00409">
    <property type="entry name" value="IG"/>
    <property type="match status" value="7"/>
</dbReference>
<dbReference type="Gene3D" id="2.60.40.10">
    <property type="entry name" value="Immunoglobulins"/>
    <property type="match status" value="11"/>
</dbReference>
<comment type="subcellular location">
    <subcellularLocation>
        <location evidence="1">Cell membrane</location>
    </subcellularLocation>
</comment>